<gene>
    <name evidence="11" type="primary">tsaE</name>
    <name evidence="11" type="ORF">EHSB41UT_04694</name>
</gene>
<evidence type="ECO:0000256" key="9">
    <source>
        <dbReference type="ARBA" id="ARBA00022842"/>
    </source>
</evidence>
<dbReference type="Pfam" id="PF02367">
    <property type="entry name" value="TsaE"/>
    <property type="match status" value="1"/>
</dbReference>
<dbReference type="InterPro" id="IPR027417">
    <property type="entry name" value="P-loop_NTPase"/>
</dbReference>
<keyword evidence="5" id="KW-0819">tRNA processing</keyword>
<organism evidence="11 12">
    <name type="scientific">Parendozoicomonas haliclonae</name>
    <dbReference type="NCBI Taxonomy" id="1960125"/>
    <lineage>
        <taxon>Bacteria</taxon>
        <taxon>Pseudomonadati</taxon>
        <taxon>Pseudomonadota</taxon>
        <taxon>Gammaproteobacteria</taxon>
        <taxon>Oceanospirillales</taxon>
        <taxon>Endozoicomonadaceae</taxon>
        <taxon>Parendozoicomonas</taxon>
    </lineage>
</organism>
<keyword evidence="8" id="KW-0067">ATP-binding</keyword>
<dbReference type="Gene3D" id="3.40.50.300">
    <property type="entry name" value="P-loop containing nucleotide triphosphate hydrolases"/>
    <property type="match status" value="1"/>
</dbReference>
<evidence type="ECO:0000256" key="3">
    <source>
        <dbReference type="ARBA" id="ARBA00019010"/>
    </source>
</evidence>
<dbReference type="InterPro" id="IPR003442">
    <property type="entry name" value="T6A_TsaE"/>
</dbReference>
<dbReference type="GO" id="GO:0005524">
    <property type="term" value="F:ATP binding"/>
    <property type="evidence" value="ECO:0007669"/>
    <property type="project" value="UniProtKB-KW"/>
</dbReference>
<evidence type="ECO:0000256" key="5">
    <source>
        <dbReference type="ARBA" id="ARBA00022694"/>
    </source>
</evidence>
<reference evidence="11 12" key="1">
    <citation type="submission" date="2017-03" db="EMBL/GenBank/DDBJ databases">
        <authorList>
            <person name="Afonso C.L."/>
            <person name="Miller P.J."/>
            <person name="Scott M.A."/>
            <person name="Spackman E."/>
            <person name="Goraichik I."/>
            <person name="Dimitrov K.M."/>
            <person name="Suarez D.L."/>
            <person name="Swayne D.E."/>
        </authorList>
    </citation>
    <scope>NUCLEOTIDE SEQUENCE [LARGE SCALE GENOMIC DNA]</scope>
    <source>
        <strain evidence="11">SB41UT1</strain>
    </source>
</reference>
<dbReference type="PANTHER" id="PTHR33540:SF2">
    <property type="entry name" value="TRNA THREONYLCARBAMOYLADENOSINE BIOSYNTHESIS PROTEIN TSAE"/>
    <property type="match status" value="1"/>
</dbReference>
<evidence type="ECO:0000256" key="7">
    <source>
        <dbReference type="ARBA" id="ARBA00022741"/>
    </source>
</evidence>
<sequence>MVEHVAFENQAFELIGEDSMVAFGRQLAAASQGWGVIYLEGDLGAGKTTLSRGILRGFGHEGAVKSPTYTLVEPYEAEDYSVYHFDLYRLGDPEELDFLGVREYFGSHALCVVEWPVRGKGFLPPADVIIRIAHRPDSRLIEVEPVSKHGQTICDALSATTGQ</sequence>
<keyword evidence="9" id="KW-0460">Magnesium</keyword>
<comment type="similarity">
    <text evidence="2">Belongs to the TsaE family.</text>
</comment>
<dbReference type="GO" id="GO:0046872">
    <property type="term" value="F:metal ion binding"/>
    <property type="evidence" value="ECO:0007669"/>
    <property type="project" value="UniProtKB-KW"/>
</dbReference>
<accession>A0A1X7ARD8</accession>
<dbReference type="AlphaFoldDB" id="A0A1X7ARD8"/>
<evidence type="ECO:0000256" key="2">
    <source>
        <dbReference type="ARBA" id="ARBA00007599"/>
    </source>
</evidence>
<name>A0A1X7ARD8_9GAMM</name>
<protein>
    <recommendedName>
        <fullName evidence="3">tRNA threonylcarbamoyladenosine biosynthesis protein TsaE</fullName>
    </recommendedName>
    <alternativeName>
        <fullName evidence="10">t(6)A37 threonylcarbamoyladenosine biosynthesis protein TsaE</fullName>
    </alternativeName>
</protein>
<keyword evidence="6" id="KW-0479">Metal-binding</keyword>
<evidence type="ECO:0000256" key="6">
    <source>
        <dbReference type="ARBA" id="ARBA00022723"/>
    </source>
</evidence>
<dbReference type="EMBL" id="FWPT01000018">
    <property type="protein sequence ID" value="SMA50876.1"/>
    <property type="molecule type" value="Genomic_DNA"/>
</dbReference>
<evidence type="ECO:0000256" key="1">
    <source>
        <dbReference type="ARBA" id="ARBA00004496"/>
    </source>
</evidence>
<evidence type="ECO:0000256" key="8">
    <source>
        <dbReference type="ARBA" id="ARBA00022840"/>
    </source>
</evidence>
<dbReference type="NCBIfam" id="TIGR00150">
    <property type="entry name" value="T6A_YjeE"/>
    <property type="match status" value="1"/>
</dbReference>
<evidence type="ECO:0000256" key="10">
    <source>
        <dbReference type="ARBA" id="ARBA00032441"/>
    </source>
</evidence>
<keyword evidence="7" id="KW-0547">Nucleotide-binding</keyword>
<evidence type="ECO:0000313" key="11">
    <source>
        <dbReference type="EMBL" id="SMA50876.1"/>
    </source>
</evidence>
<proteinExistence type="inferred from homology"/>
<keyword evidence="12" id="KW-1185">Reference proteome</keyword>
<dbReference type="SUPFAM" id="SSF52540">
    <property type="entry name" value="P-loop containing nucleoside triphosphate hydrolases"/>
    <property type="match status" value="1"/>
</dbReference>
<evidence type="ECO:0000256" key="4">
    <source>
        <dbReference type="ARBA" id="ARBA00022490"/>
    </source>
</evidence>
<keyword evidence="4" id="KW-0963">Cytoplasm</keyword>
<evidence type="ECO:0000313" key="12">
    <source>
        <dbReference type="Proteomes" id="UP000196573"/>
    </source>
</evidence>
<comment type="subcellular location">
    <subcellularLocation>
        <location evidence="1">Cytoplasm</location>
    </subcellularLocation>
</comment>
<dbReference type="GO" id="GO:0005737">
    <property type="term" value="C:cytoplasm"/>
    <property type="evidence" value="ECO:0007669"/>
    <property type="project" value="UniProtKB-SubCell"/>
</dbReference>
<dbReference type="PANTHER" id="PTHR33540">
    <property type="entry name" value="TRNA THREONYLCARBAMOYLADENOSINE BIOSYNTHESIS PROTEIN TSAE"/>
    <property type="match status" value="1"/>
</dbReference>
<dbReference type="Proteomes" id="UP000196573">
    <property type="component" value="Unassembled WGS sequence"/>
</dbReference>
<dbReference type="GO" id="GO:0002949">
    <property type="term" value="P:tRNA threonylcarbamoyladenosine modification"/>
    <property type="evidence" value="ECO:0007669"/>
    <property type="project" value="InterPro"/>
</dbReference>